<organism evidence="2 3">
    <name type="scientific">Synaphobranchus kaupii</name>
    <name type="common">Kaup's arrowtooth eel</name>
    <dbReference type="NCBI Taxonomy" id="118154"/>
    <lineage>
        <taxon>Eukaryota</taxon>
        <taxon>Metazoa</taxon>
        <taxon>Chordata</taxon>
        <taxon>Craniata</taxon>
        <taxon>Vertebrata</taxon>
        <taxon>Euteleostomi</taxon>
        <taxon>Actinopterygii</taxon>
        <taxon>Neopterygii</taxon>
        <taxon>Teleostei</taxon>
        <taxon>Anguilliformes</taxon>
        <taxon>Synaphobranchidae</taxon>
        <taxon>Synaphobranchus</taxon>
    </lineage>
</organism>
<proteinExistence type="predicted"/>
<feature type="domain" description="Integrase catalytic" evidence="1">
    <location>
        <begin position="1"/>
        <end position="59"/>
    </location>
</feature>
<gene>
    <name evidence="2" type="ORF">SKAU_G00236890</name>
</gene>
<dbReference type="GO" id="GO:0015074">
    <property type="term" value="P:DNA integration"/>
    <property type="evidence" value="ECO:0007669"/>
    <property type="project" value="InterPro"/>
</dbReference>
<dbReference type="InterPro" id="IPR012337">
    <property type="entry name" value="RNaseH-like_sf"/>
</dbReference>
<dbReference type="GO" id="GO:0003676">
    <property type="term" value="F:nucleic acid binding"/>
    <property type="evidence" value="ECO:0007669"/>
    <property type="project" value="InterPro"/>
</dbReference>
<name>A0A9Q1F6V5_SYNKA</name>
<dbReference type="AlphaFoldDB" id="A0A9Q1F6V5"/>
<reference evidence="2" key="1">
    <citation type="journal article" date="2023" name="Science">
        <title>Genome structures resolve the early diversification of teleost fishes.</title>
        <authorList>
            <person name="Parey E."/>
            <person name="Louis A."/>
            <person name="Montfort J."/>
            <person name="Bouchez O."/>
            <person name="Roques C."/>
            <person name="Iampietro C."/>
            <person name="Lluch J."/>
            <person name="Castinel A."/>
            <person name="Donnadieu C."/>
            <person name="Desvignes T."/>
            <person name="Floi Bucao C."/>
            <person name="Jouanno E."/>
            <person name="Wen M."/>
            <person name="Mejri S."/>
            <person name="Dirks R."/>
            <person name="Jansen H."/>
            <person name="Henkel C."/>
            <person name="Chen W.J."/>
            <person name="Zahm M."/>
            <person name="Cabau C."/>
            <person name="Klopp C."/>
            <person name="Thompson A.W."/>
            <person name="Robinson-Rechavi M."/>
            <person name="Braasch I."/>
            <person name="Lecointre G."/>
            <person name="Bobe J."/>
            <person name="Postlethwait J.H."/>
            <person name="Berthelot C."/>
            <person name="Roest Crollius H."/>
            <person name="Guiguen Y."/>
        </authorList>
    </citation>
    <scope>NUCLEOTIDE SEQUENCE</scope>
    <source>
        <strain evidence="2">WJC10195</strain>
    </source>
</reference>
<dbReference type="Proteomes" id="UP001152622">
    <property type="component" value="Chromosome 8"/>
</dbReference>
<sequence>MTMTDLYTKWVVAEPLRSKTASEVSAALVNKLYTFGMVRKIITDQGKEFVNQVLSNIEKAQMRQSKSYGDRKRKSVRQCTLNVGDEVLISQDPKKHRLREGLADLHRGPFTVRSISSKGLATVVKDGGRLEKLNLSRLRPYHRLEDVRPPESTPLQDHVYFKSEGEADHLYSFLGEKWQKDLNPHQEKLASVISSYSLQL</sequence>
<comment type="caution">
    <text evidence="2">The sequence shown here is derived from an EMBL/GenBank/DDBJ whole genome shotgun (WGS) entry which is preliminary data.</text>
</comment>
<dbReference type="InterPro" id="IPR001584">
    <property type="entry name" value="Integrase_cat-core"/>
</dbReference>
<dbReference type="OrthoDB" id="8954204at2759"/>
<evidence type="ECO:0000259" key="1">
    <source>
        <dbReference type="PROSITE" id="PS50994"/>
    </source>
</evidence>
<dbReference type="EMBL" id="JAINUF010000008">
    <property type="protein sequence ID" value="KAJ8352213.1"/>
    <property type="molecule type" value="Genomic_DNA"/>
</dbReference>
<evidence type="ECO:0000313" key="2">
    <source>
        <dbReference type="EMBL" id="KAJ8352213.1"/>
    </source>
</evidence>
<accession>A0A9Q1F6V5</accession>
<keyword evidence="3" id="KW-1185">Reference proteome</keyword>
<dbReference type="PROSITE" id="PS50994">
    <property type="entry name" value="INTEGRASE"/>
    <property type="match status" value="1"/>
</dbReference>
<evidence type="ECO:0000313" key="3">
    <source>
        <dbReference type="Proteomes" id="UP001152622"/>
    </source>
</evidence>
<dbReference type="SUPFAM" id="SSF53098">
    <property type="entry name" value="Ribonuclease H-like"/>
    <property type="match status" value="1"/>
</dbReference>
<dbReference type="InterPro" id="IPR036397">
    <property type="entry name" value="RNaseH_sf"/>
</dbReference>
<protein>
    <recommendedName>
        <fullName evidence="1">Integrase catalytic domain-containing protein</fullName>
    </recommendedName>
</protein>
<dbReference type="Gene3D" id="3.30.420.10">
    <property type="entry name" value="Ribonuclease H-like superfamily/Ribonuclease H"/>
    <property type="match status" value="1"/>
</dbReference>